<feature type="region of interest" description="Disordered" evidence="7">
    <location>
        <begin position="1"/>
        <end position="76"/>
    </location>
</feature>
<gene>
    <name evidence="8" type="primary">RSM27</name>
    <name evidence="8" type="ORF">OC846_005708</name>
</gene>
<dbReference type="Pfam" id="PF08293">
    <property type="entry name" value="MRP-S33"/>
    <property type="match status" value="1"/>
</dbReference>
<dbReference type="PANTHER" id="PTHR13362:SF2">
    <property type="entry name" value="SMALL RIBOSOMAL SUBUNIT PROTEIN MS33"/>
    <property type="match status" value="1"/>
</dbReference>
<evidence type="ECO:0000256" key="6">
    <source>
        <dbReference type="ARBA" id="ARBA00035132"/>
    </source>
</evidence>
<reference evidence="8" key="1">
    <citation type="journal article" date="2023" name="PhytoFront">
        <title>Draft Genome Resources of Seven Strains of Tilletia horrida, Causal Agent of Kernel Smut of Rice.</title>
        <authorList>
            <person name="Khanal S."/>
            <person name="Antony Babu S."/>
            <person name="Zhou X.G."/>
        </authorList>
    </citation>
    <scope>NUCLEOTIDE SEQUENCE</scope>
    <source>
        <strain evidence="8">TX6</strain>
    </source>
</reference>
<evidence type="ECO:0000256" key="7">
    <source>
        <dbReference type="SAM" id="MobiDB-lite"/>
    </source>
</evidence>
<dbReference type="AlphaFoldDB" id="A0AAN6JVQ6"/>
<evidence type="ECO:0000313" key="9">
    <source>
        <dbReference type="Proteomes" id="UP001176517"/>
    </source>
</evidence>
<proteinExistence type="inferred from homology"/>
<evidence type="ECO:0000256" key="3">
    <source>
        <dbReference type="ARBA" id="ARBA00022980"/>
    </source>
</evidence>
<sequence length="214" mass="22763">MICNSVRRIASRGVAAAAPSSSFTRAASSTASTSIAASTSAPTTLTSSPPEASSTPESSSAALTKPSSSSSSAASMQRYTPRYLSAGTKPAPKQAISSLRALRASLFGQTHNPQNLRTGAKFLRKPLVGPGMLSYYPPEIKLSEVRSWLLDPIRLGRLSPEQRMASALVSTRMKYTLDELQRLEDVARRKALGKGPPKKGQGRRAAMKNKTGKK</sequence>
<organism evidence="8 9">
    <name type="scientific">Tilletia horrida</name>
    <dbReference type="NCBI Taxonomy" id="155126"/>
    <lineage>
        <taxon>Eukaryota</taxon>
        <taxon>Fungi</taxon>
        <taxon>Dikarya</taxon>
        <taxon>Basidiomycota</taxon>
        <taxon>Ustilaginomycotina</taxon>
        <taxon>Exobasidiomycetes</taxon>
        <taxon>Tilletiales</taxon>
        <taxon>Tilletiaceae</taxon>
        <taxon>Tilletia</taxon>
    </lineage>
</organism>
<feature type="compositionally biased region" description="Low complexity" evidence="7">
    <location>
        <begin position="15"/>
        <end position="75"/>
    </location>
</feature>
<protein>
    <recommendedName>
        <fullName evidence="6">Small ribosomal subunit protein mS33</fullName>
    </recommendedName>
</protein>
<dbReference type="Proteomes" id="UP001176517">
    <property type="component" value="Unassembled WGS sequence"/>
</dbReference>
<evidence type="ECO:0000256" key="2">
    <source>
        <dbReference type="ARBA" id="ARBA00008970"/>
    </source>
</evidence>
<comment type="similarity">
    <text evidence="2">Belongs to the mitochondrion-specific ribosomal protein mS33 family.</text>
</comment>
<feature type="compositionally biased region" description="Basic residues" evidence="7">
    <location>
        <begin position="189"/>
        <end position="214"/>
    </location>
</feature>
<feature type="region of interest" description="Disordered" evidence="7">
    <location>
        <begin position="188"/>
        <end position="214"/>
    </location>
</feature>
<name>A0AAN6JVQ6_9BASI</name>
<comment type="caution">
    <text evidence="8">The sequence shown here is derived from an EMBL/GenBank/DDBJ whole genome shotgun (WGS) entry which is preliminary data.</text>
</comment>
<keyword evidence="4" id="KW-0496">Mitochondrion</keyword>
<keyword evidence="3 8" id="KW-0689">Ribosomal protein</keyword>
<dbReference type="GO" id="GO:0005840">
    <property type="term" value="C:ribosome"/>
    <property type="evidence" value="ECO:0007669"/>
    <property type="project" value="UniProtKB-KW"/>
</dbReference>
<keyword evidence="9" id="KW-1185">Reference proteome</keyword>
<dbReference type="GO" id="GO:1990904">
    <property type="term" value="C:ribonucleoprotein complex"/>
    <property type="evidence" value="ECO:0007669"/>
    <property type="project" value="UniProtKB-KW"/>
</dbReference>
<dbReference type="InterPro" id="IPR013219">
    <property type="entry name" value="Ribosomal_mS33"/>
</dbReference>
<evidence type="ECO:0000313" key="8">
    <source>
        <dbReference type="EMBL" id="KAK0545362.1"/>
    </source>
</evidence>
<evidence type="ECO:0000256" key="1">
    <source>
        <dbReference type="ARBA" id="ARBA00004173"/>
    </source>
</evidence>
<dbReference type="EMBL" id="JAPDMZ010000235">
    <property type="protein sequence ID" value="KAK0545362.1"/>
    <property type="molecule type" value="Genomic_DNA"/>
</dbReference>
<comment type="subcellular location">
    <subcellularLocation>
        <location evidence="1">Mitochondrion</location>
    </subcellularLocation>
</comment>
<evidence type="ECO:0000256" key="4">
    <source>
        <dbReference type="ARBA" id="ARBA00023128"/>
    </source>
</evidence>
<dbReference type="GO" id="GO:0005739">
    <property type="term" value="C:mitochondrion"/>
    <property type="evidence" value="ECO:0007669"/>
    <property type="project" value="UniProtKB-SubCell"/>
</dbReference>
<keyword evidence="5" id="KW-0687">Ribonucleoprotein</keyword>
<accession>A0AAN6JVQ6</accession>
<evidence type="ECO:0000256" key="5">
    <source>
        <dbReference type="ARBA" id="ARBA00023274"/>
    </source>
</evidence>
<dbReference type="PANTHER" id="PTHR13362">
    <property type="entry name" value="MITOCHONDRIAL RIBOSOMAL PROTEIN S33"/>
    <property type="match status" value="1"/>
</dbReference>